<dbReference type="EMBL" id="AGBW02011198">
    <property type="protein sequence ID" value="OWR47069.1"/>
    <property type="molecule type" value="Genomic_DNA"/>
</dbReference>
<dbReference type="KEGG" id="dpl:KGM_204477"/>
<organism evidence="1 2">
    <name type="scientific">Danaus plexippus plexippus</name>
    <dbReference type="NCBI Taxonomy" id="278856"/>
    <lineage>
        <taxon>Eukaryota</taxon>
        <taxon>Metazoa</taxon>
        <taxon>Ecdysozoa</taxon>
        <taxon>Arthropoda</taxon>
        <taxon>Hexapoda</taxon>
        <taxon>Insecta</taxon>
        <taxon>Pterygota</taxon>
        <taxon>Neoptera</taxon>
        <taxon>Endopterygota</taxon>
        <taxon>Lepidoptera</taxon>
        <taxon>Glossata</taxon>
        <taxon>Ditrysia</taxon>
        <taxon>Papilionoidea</taxon>
        <taxon>Nymphalidae</taxon>
        <taxon>Danainae</taxon>
        <taxon>Danaini</taxon>
        <taxon>Danaina</taxon>
        <taxon>Danaus</taxon>
        <taxon>Danaus</taxon>
    </lineage>
</organism>
<comment type="caution">
    <text evidence="1">The sequence shown here is derived from an EMBL/GenBank/DDBJ whole genome shotgun (WGS) entry which is preliminary data.</text>
</comment>
<accession>A0A212EZZ4</accession>
<gene>
    <name evidence="1" type="ORF">KGM_204477</name>
</gene>
<evidence type="ECO:0000313" key="1">
    <source>
        <dbReference type="EMBL" id="OWR47069.1"/>
    </source>
</evidence>
<evidence type="ECO:0000313" key="2">
    <source>
        <dbReference type="Proteomes" id="UP000007151"/>
    </source>
</evidence>
<dbReference type="Proteomes" id="UP000007151">
    <property type="component" value="Unassembled WGS sequence"/>
</dbReference>
<dbReference type="InParanoid" id="A0A212EZZ4"/>
<proteinExistence type="predicted"/>
<dbReference type="eggNOG" id="ENOG502TFKW">
    <property type="taxonomic scope" value="Eukaryota"/>
</dbReference>
<keyword evidence="2" id="KW-1185">Reference proteome</keyword>
<reference evidence="1 2" key="1">
    <citation type="journal article" date="2011" name="Cell">
        <title>The monarch butterfly genome yields insights into long-distance migration.</title>
        <authorList>
            <person name="Zhan S."/>
            <person name="Merlin C."/>
            <person name="Boore J.L."/>
            <person name="Reppert S.M."/>
        </authorList>
    </citation>
    <scope>NUCLEOTIDE SEQUENCE [LARGE SCALE GENOMIC DNA]</scope>
    <source>
        <strain evidence="1">F-2</strain>
    </source>
</reference>
<sequence length="100" mass="11727">MQSYVYKPMINHCHIDLYSCVVGVNVTIQPLIGKCYKNPSALNFMFNVASLKTLKLLDEPAHFYANLKNTRRTNINRIVHQEIKEFVEKLGDRIRFKLRD</sequence>
<dbReference type="AlphaFoldDB" id="A0A212EZZ4"/>
<protein>
    <submittedName>
        <fullName evidence="1">Uncharacterized protein</fullName>
    </submittedName>
</protein>
<name>A0A212EZZ4_DANPL</name>